<evidence type="ECO:0000256" key="1">
    <source>
        <dbReference type="SAM" id="MobiDB-lite"/>
    </source>
</evidence>
<evidence type="ECO:0000313" key="2">
    <source>
        <dbReference type="EMBL" id="EAT79570.1"/>
    </source>
</evidence>
<gene>
    <name evidence="2" type="ORF">SNOG_13243</name>
</gene>
<dbReference type="RefSeq" id="XP_001803454.1">
    <property type="nucleotide sequence ID" value="XM_001803402.1"/>
</dbReference>
<dbReference type="GeneID" id="5980369"/>
<name>Q0U4S1_PHANO</name>
<protein>
    <submittedName>
        <fullName evidence="2">Uncharacterized protein</fullName>
    </submittedName>
</protein>
<dbReference type="KEGG" id="pno:SNOG_13243"/>
<evidence type="ECO:0000313" key="3">
    <source>
        <dbReference type="Proteomes" id="UP000001055"/>
    </source>
</evidence>
<dbReference type="InParanoid" id="Q0U4S1"/>
<sequence length="78" mass="8816">MALGARNRIGIAMGRFPHFKDSGGLHVPRSHLSRPNVGDSRAIPLRTDFLRREQYGGDTDQKKQGTKFEKSEFSMREA</sequence>
<dbReference type="Proteomes" id="UP000001055">
    <property type="component" value="Unassembled WGS sequence"/>
</dbReference>
<reference evidence="3" key="1">
    <citation type="journal article" date="2007" name="Plant Cell">
        <title>Dothideomycete-plant interactions illuminated by genome sequencing and EST analysis of the wheat pathogen Stagonospora nodorum.</title>
        <authorList>
            <person name="Hane J.K."/>
            <person name="Lowe R.G."/>
            <person name="Solomon P.S."/>
            <person name="Tan K.C."/>
            <person name="Schoch C.L."/>
            <person name="Spatafora J.W."/>
            <person name="Crous P.W."/>
            <person name="Kodira C."/>
            <person name="Birren B.W."/>
            <person name="Galagan J.E."/>
            <person name="Torriani S.F."/>
            <person name="McDonald B.A."/>
            <person name="Oliver R.P."/>
        </authorList>
    </citation>
    <scope>NUCLEOTIDE SEQUENCE [LARGE SCALE GENOMIC DNA]</scope>
    <source>
        <strain evidence="3">SN15 / ATCC MYA-4574 / FGSC 10173</strain>
    </source>
</reference>
<feature type="region of interest" description="Disordered" evidence="1">
    <location>
        <begin position="51"/>
        <end position="78"/>
    </location>
</feature>
<dbReference type="AlphaFoldDB" id="Q0U4S1"/>
<accession>Q0U4S1</accession>
<proteinExistence type="predicted"/>
<organism evidence="2 3">
    <name type="scientific">Phaeosphaeria nodorum (strain SN15 / ATCC MYA-4574 / FGSC 10173)</name>
    <name type="common">Glume blotch fungus</name>
    <name type="synonym">Parastagonospora nodorum</name>
    <dbReference type="NCBI Taxonomy" id="321614"/>
    <lineage>
        <taxon>Eukaryota</taxon>
        <taxon>Fungi</taxon>
        <taxon>Dikarya</taxon>
        <taxon>Ascomycota</taxon>
        <taxon>Pezizomycotina</taxon>
        <taxon>Dothideomycetes</taxon>
        <taxon>Pleosporomycetidae</taxon>
        <taxon>Pleosporales</taxon>
        <taxon>Pleosporineae</taxon>
        <taxon>Phaeosphaeriaceae</taxon>
        <taxon>Parastagonospora</taxon>
    </lineage>
</organism>
<dbReference type="EMBL" id="CH445349">
    <property type="protein sequence ID" value="EAT79570.1"/>
    <property type="molecule type" value="Genomic_DNA"/>
</dbReference>